<reference evidence="11" key="1">
    <citation type="submission" date="2018-12" db="EMBL/GenBank/DDBJ databases">
        <title>Tengunoibacter tsumagoiensis gen. nov., sp. nov., Dictyobacter kobayashii sp. nov., D. alpinus sp. nov., and D. joshuensis sp. nov. and description of Dictyobacteraceae fam. nov. within the order Ktedonobacterales isolated from Tengu-no-mugimeshi.</title>
        <authorList>
            <person name="Wang C.M."/>
            <person name="Zheng Y."/>
            <person name="Sakai Y."/>
            <person name="Toyoda A."/>
            <person name="Minakuchi Y."/>
            <person name="Abe K."/>
            <person name="Yokota A."/>
            <person name="Yabe S."/>
        </authorList>
    </citation>
    <scope>NUCLEOTIDE SEQUENCE [LARGE SCALE GENOMIC DNA]</scope>
    <source>
        <strain evidence="11">Uno16</strain>
    </source>
</reference>
<feature type="transmembrane region" description="Helical" evidence="8">
    <location>
        <begin position="268"/>
        <end position="291"/>
    </location>
</feature>
<dbReference type="InterPro" id="IPR020846">
    <property type="entry name" value="MFS_dom"/>
</dbReference>
<keyword evidence="4" id="KW-1003">Cell membrane</keyword>
<dbReference type="RefSeq" id="WP_126629738.1">
    <property type="nucleotide sequence ID" value="NZ_BIFT01000002.1"/>
</dbReference>
<feature type="transmembrane region" description="Helical" evidence="8">
    <location>
        <begin position="12"/>
        <end position="36"/>
    </location>
</feature>
<feature type="transmembrane region" description="Helical" evidence="8">
    <location>
        <begin position="110"/>
        <end position="128"/>
    </location>
</feature>
<gene>
    <name evidence="10" type="ORF">KDA_49700</name>
</gene>
<dbReference type="EMBL" id="BIFT01000002">
    <property type="protein sequence ID" value="GCE29486.1"/>
    <property type="molecule type" value="Genomic_DNA"/>
</dbReference>
<evidence type="ECO:0000256" key="2">
    <source>
        <dbReference type="ARBA" id="ARBA00008537"/>
    </source>
</evidence>
<feature type="transmembrane region" description="Helical" evidence="8">
    <location>
        <begin position="483"/>
        <end position="503"/>
    </location>
</feature>
<feature type="transmembrane region" description="Helical" evidence="8">
    <location>
        <begin position="78"/>
        <end position="104"/>
    </location>
</feature>
<comment type="subcellular location">
    <subcellularLocation>
        <location evidence="1">Cell membrane</location>
        <topology evidence="1">Multi-pass membrane protein</topology>
    </subcellularLocation>
</comment>
<evidence type="ECO:0000259" key="9">
    <source>
        <dbReference type="PROSITE" id="PS50850"/>
    </source>
</evidence>
<dbReference type="GO" id="GO:0022857">
    <property type="term" value="F:transmembrane transporter activity"/>
    <property type="evidence" value="ECO:0007669"/>
    <property type="project" value="InterPro"/>
</dbReference>
<sequence>MFAIDRAKKVLTLVITCLGFFMVLLDVSIVTVALPTMQADLHVGISDLQWIVDAYTLPFAVLLLTAGTLGDRFGRKRLFLVGLAIFTIGSALCGFAPTLGLLIAGRILQGIGGAALAPGSLSVLAFTFPDERERAQAIGIWSGVSGIALAAGPLIGGSLIQLSSWPAIFFVNLPIGIIAFVLGWRVLAESRNPLAQRADIAGQILIIAGLTALTYAFIEGKTQGWTSTLILTLFILAAVFIVAFLAVEAKASEPLLPLSLFHNRTFSTANGAAAVVGFALLGTVFFLTQYFQGIQGYNALGSGLRTLPNTIGIFLAAPLAGQLTARFGPRLPVTIGAFSAGIALLLLTSISPTTAYVDIWWKLAMLGGGFGLMLSPLTTAVLAVTPPARAGLASSIVTTSRQIGSVLGIALLGTLVNNQFTANITSSLTTRGVPEPVSQNIATAVANAGSQANKLHFPATFPIPMRAVHALLNQAFTNAIHEAFLVSGVALLCTGILSALLLGRGQKVAPVQHDAEDGLIESFESTITALD</sequence>
<dbReference type="AlphaFoldDB" id="A0A402BDV2"/>
<dbReference type="SUPFAM" id="SSF103473">
    <property type="entry name" value="MFS general substrate transporter"/>
    <property type="match status" value="1"/>
</dbReference>
<evidence type="ECO:0000256" key="7">
    <source>
        <dbReference type="ARBA" id="ARBA00023136"/>
    </source>
</evidence>
<keyword evidence="6 8" id="KW-1133">Transmembrane helix</keyword>
<dbReference type="GO" id="GO:0005886">
    <property type="term" value="C:plasma membrane"/>
    <property type="evidence" value="ECO:0007669"/>
    <property type="project" value="UniProtKB-SubCell"/>
</dbReference>
<dbReference type="PANTHER" id="PTHR42718">
    <property type="entry name" value="MAJOR FACILITATOR SUPERFAMILY MULTIDRUG TRANSPORTER MFSC"/>
    <property type="match status" value="1"/>
</dbReference>
<feature type="transmembrane region" description="Helical" evidence="8">
    <location>
        <begin position="48"/>
        <end position="66"/>
    </location>
</feature>
<dbReference type="Pfam" id="PF07690">
    <property type="entry name" value="MFS_1"/>
    <property type="match status" value="1"/>
</dbReference>
<evidence type="ECO:0000256" key="6">
    <source>
        <dbReference type="ARBA" id="ARBA00022989"/>
    </source>
</evidence>
<dbReference type="Gene3D" id="1.20.1720.10">
    <property type="entry name" value="Multidrug resistance protein D"/>
    <property type="match status" value="1"/>
</dbReference>
<comment type="caution">
    <text evidence="10">The sequence shown here is derived from an EMBL/GenBank/DDBJ whole genome shotgun (WGS) entry which is preliminary data.</text>
</comment>
<keyword evidence="5 8" id="KW-0812">Transmembrane</keyword>
<feature type="transmembrane region" description="Helical" evidence="8">
    <location>
        <begin position="167"/>
        <end position="188"/>
    </location>
</feature>
<comment type="similarity">
    <text evidence="2">Belongs to the major facilitator superfamily. EmrB family.</text>
</comment>
<dbReference type="Gene3D" id="1.20.1250.20">
    <property type="entry name" value="MFS general substrate transporter like domains"/>
    <property type="match status" value="1"/>
</dbReference>
<accession>A0A402BDV2</accession>
<evidence type="ECO:0000256" key="3">
    <source>
        <dbReference type="ARBA" id="ARBA00022448"/>
    </source>
</evidence>
<dbReference type="InterPro" id="IPR004638">
    <property type="entry name" value="EmrB-like"/>
</dbReference>
<evidence type="ECO:0000313" key="10">
    <source>
        <dbReference type="EMBL" id="GCE29486.1"/>
    </source>
</evidence>
<dbReference type="PANTHER" id="PTHR42718:SF9">
    <property type="entry name" value="MAJOR FACILITATOR SUPERFAMILY MULTIDRUG TRANSPORTER MFSC"/>
    <property type="match status" value="1"/>
</dbReference>
<name>A0A402BDV2_9CHLR</name>
<dbReference type="Proteomes" id="UP000287171">
    <property type="component" value="Unassembled WGS sequence"/>
</dbReference>
<feature type="transmembrane region" description="Helical" evidence="8">
    <location>
        <begin position="363"/>
        <end position="384"/>
    </location>
</feature>
<evidence type="ECO:0000256" key="8">
    <source>
        <dbReference type="SAM" id="Phobius"/>
    </source>
</evidence>
<dbReference type="NCBIfam" id="TIGR00711">
    <property type="entry name" value="efflux_EmrB"/>
    <property type="match status" value="1"/>
</dbReference>
<feature type="domain" description="Major facilitator superfamily (MFS) profile" evidence="9">
    <location>
        <begin position="12"/>
        <end position="506"/>
    </location>
</feature>
<keyword evidence="3" id="KW-0813">Transport</keyword>
<feature type="transmembrane region" description="Helical" evidence="8">
    <location>
        <begin position="140"/>
        <end position="161"/>
    </location>
</feature>
<keyword evidence="7 8" id="KW-0472">Membrane</keyword>
<protein>
    <submittedName>
        <fullName evidence="10">MFS transporter</fullName>
    </submittedName>
</protein>
<evidence type="ECO:0000256" key="4">
    <source>
        <dbReference type="ARBA" id="ARBA00022475"/>
    </source>
</evidence>
<dbReference type="InterPro" id="IPR011701">
    <property type="entry name" value="MFS"/>
</dbReference>
<dbReference type="InterPro" id="IPR036259">
    <property type="entry name" value="MFS_trans_sf"/>
</dbReference>
<feature type="transmembrane region" description="Helical" evidence="8">
    <location>
        <begin position="224"/>
        <end position="247"/>
    </location>
</feature>
<organism evidence="10 11">
    <name type="scientific">Dictyobacter alpinus</name>
    <dbReference type="NCBI Taxonomy" id="2014873"/>
    <lineage>
        <taxon>Bacteria</taxon>
        <taxon>Bacillati</taxon>
        <taxon>Chloroflexota</taxon>
        <taxon>Ktedonobacteria</taxon>
        <taxon>Ktedonobacterales</taxon>
        <taxon>Dictyobacteraceae</taxon>
        <taxon>Dictyobacter</taxon>
    </lineage>
</organism>
<dbReference type="PROSITE" id="PS50850">
    <property type="entry name" value="MFS"/>
    <property type="match status" value="1"/>
</dbReference>
<proteinExistence type="inferred from homology"/>
<evidence type="ECO:0000256" key="5">
    <source>
        <dbReference type="ARBA" id="ARBA00022692"/>
    </source>
</evidence>
<keyword evidence="11" id="KW-1185">Reference proteome</keyword>
<feature type="transmembrane region" description="Helical" evidence="8">
    <location>
        <begin position="200"/>
        <end position="218"/>
    </location>
</feature>
<evidence type="ECO:0000313" key="11">
    <source>
        <dbReference type="Proteomes" id="UP000287171"/>
    </source>
</evidence>
<dbReference type="CDD" id="cd17321">
    <property type="entry name" value="MFS_MMR_MDR_like"/>
    <property type="match status" value="1"/>
</dbReference>
<dbReference type="OrthoDB" id="146360at2"/>
<feature type="transmembrane region" description="Helical" evidence="8">
    <location>
        <begin position="335"/>
        <end position="357"/>
    </location>
</feature>
<evidence type="ECO:0000256" key="1">
    <source>
        <dbReference type="ARBA" id="ARBA00004651"/>
    </source>
</evidence>